<accession>A0A9Q3KS79</accession>
<gene>
    <name evidence="1" type="ORF">O181_126920</name>
</gene>
<sequence>MILTLNAKSQINQESLSKRSKRDQAGRTKSMTDHLNALHSLCNPKKQCVSSGTLDKFVQSRHPKKPLSIESLKTSLVYFLAKCDLPLLVVESPAFHTLLELCNSSILNILVLRVALTSHLSKIYFFHQEHLCKILSNNTSTSPNVRAFMAVTAHFLKKDFSLQSVILGLIELNGSFRSITGPTLHGDPQAI</sequence>
<reference evidence="1" key="1">
    <citation type="submission" date="2021-03" db="EMBL/GenBank/DDBJ databases">
        <title>Draft genome sequence of rust myrtle Austropuccinia psidii MF-1, a brazilian biotype.</title>
        <authorList>
            <person name="Quecine M.C."/>
            <person name="Pachon D.M.R."/>
            <person name="Bonatelli M.L."/>
            <person name="Correr F.H."/>
            <person name="Franceschini L.M."/>
            <person name="Leite T.F."/>
            <person name="Margarido G.R.A."/>
            <person name="Almeida C.A."/>
            <person name="Ferrarezi J.A."/>
            <person name="Labate C.A."/>
        </authorList>
    </citation>
    <scope>NUCLEOTIDE SEQUENCE</scope>
    <source>
        <strain evidence="1">MF-1</strain>
    </source>
</reference>
<protein>
    <submittedName>
        <fullName evidence="1">Uncharacterized protein</fullName>
    </submittedName>
</protein>
<dbReference type="Proteomes" id="UP000765509">
    <property type="component" value="Unassembled WGS sequence"/>
</dbReference>
<keyword evidence="2" id="KW-1185">Reference proteome</keyword>
<dbReference type="EMBL" id="AVOT02126260">
    <property type="protein sequence ID" value="MBW0587205.1"/>
    <property type="molecule type" value="Genomic_DNA"/>
</dbReference>
<dbReference type="OrthoDB" id="2687121at2759"/>
<evidence type="ECO:0000313" key="2">
    <source>
        <dbReference type="Proteomes" id="UP000765509"/>
    </source>
</evidence>
<comment type="caution">
    <text evidence="1">The sequence shown here is derived from an EMBL/GenBank/DDBJ whole genome shotgun (WGS) entry which is preliminary data.</text>
</comment>
<evidence type="ECO:0000313" key="1">
    <source>
        <dbReference type="EMBL" id="MBW0587205.1"/>
    </source>
</evidence>
<proteinExistence type="predicted"/>
<name>A0A9Q3KS79_9BASI</name>
<dbReference type="AlphaFoldDB" id="A0A9Q3KS79"/>
<organism evidence="1 2">
    <name type="scientific">Austropuccinia psidii MF-1</name>
    <dbReference type="NCBI Taxonomy" id="1389203"/>
    <lineage>
        <taxon>Eukaryota</taxon>
        <taxon>Fungi</taxon>
        <taxon>Dikarya</taxon>
        <taxon>Basidiomycota</taxon>
        <taxon>Pucciniomycotina</taxon>
        <taxon>Pucciniomycetes</taxon>
        <taxon>Pucciniales</taxon>
        <taxon>Sphaerophragmiaceae</taxon>
        <taxon>Austropuccinia</taxon>
    </lineage>
</organism>